<organism evidence="1 2">
    <name type="scientific">Paenibacillus solanacearum</name>
    <dbReference type="NCBI Taxonomy" id="2048548"/>
    <lineage>
        <taxon>Bacteria</taxon>
        <taxon>Bacillati</taxon>
        <taxon>Bacillota</taxon>
        <taxon>Bacilli</taxon>
        <taxon>Bacillales</taxon>
        <taxon>Paenibacillaceae</taxon>
        <taxon>Paenibacillus</taxon>
    </lineage>
</organism>
<dbReference type="Proteomes" id="UP000693672">
    <property type="component" value="Unassembled WGS sequence"/>
</dbReference>
<protein>
    <submittedName>
        <fullName evidence="1">Uncharacterized protein</fullName>
    </submittedName>
</protein>
<reference evidence="1" key="1">
    <citation type="submission" date="2021-06" db="EMBL/GenBank/DDBJ databases">
        <authorList>
            <person name="Criscuolo A."/>
        </authorList>
    </citation>
    <scope>NUCLEOTIDE SEQUENCE</scope>
    <source>
        <strain evidence="1">CIP111600</strain>
    </source>
</reference>
<gene>
    <name evidence="1" type="ORF">PAESOLCIP111_05344</name>
</gene>
<name>A0A916K5Y3_9BACL</name>
<dbReference type="EMBL" id="CAJVAS010000037">
    <property type="protein sequence ID" value="CAG7647233.1"/>
    <property type="molecule type" value="Genomic_DNA"/>
</dbReference>
<proteinExistence type="predicted"/>
<dbReference type="AlphaFoldDB" id="A0A916K5Y3"/>
<evidence type="ECO:0000313" key="1">
    <source>
        <dbReference type="EMBL" id="CAG7647233.1"/>
    </source>
</evidence>
<sequence>MVILTRSSKVALRRTTPDDLEFVLCLESNEENKPYIIPWEKERHENAIKHEDMEHV</sequence>
<evidence type="ECO:0000313" key="2">
    <source>
        <dbReference type="Proteomes" id="UP000693672"/>
    </source>
</evidence>
<keyword evidence="2" id="KW-1185">Reference proteome</keyword>
<accession>A0A916K5Y3</accession>
<comment type="caution">
    <text evidence="1">The sequence shown here is derived from an EMBL/GenBank/DDBJ whole genome shotgun (WGS) entry which is preliminary data.</text>
</comment>